<proteinExistence type="predicted"/>
<dbReference type="Proteomes" id="UP000054560">
    <property type="component" value="Unassembled WGS sequence"/>
</dbReference>
<sequence length="166" mass="18684">MSNTFVTVDGIDCNVPESHPFRASLMSHKTRHAAYKYELVISIRAGDICFVNGGGVEAETADITLSRDFLVYVLVVGEKIVADKGYEDGFEYFPTPLEATVENAAANAMMKRWRARHETANGRMRSFYILKSPFRASRLKHSIYFMAVAIIVQLSIRSGHSLFDKR</sequence>
<dbReference type="RefSeq" id="XP_014155031.1">
    <property type="nucleotide sequence ID" value="XM_014299556.1"/>
</dbReference>
<comment type="cofactor">
    <cofactor evidence="1">
        <name>a divalent metal cation</name>
        <dbReference type="ChEBI" id="CHEBI:60240"/>
    </cofactor>
</comment>
<evidence type="ECO:0000313" key="5">
    <source>
        <dbReference type="Proteomes" id="UP000054560"/>
    </source>
</evidence>
<name>A0A0L0FWX8_9EUKA</name>
<dbReference type="Pfam" id="PF13359">
    <property type="entry name" value="DDE_Tnp_4"/>
    <property type="match status" value="1"/>
</dbReference>
<organism evidence="4 5">
    <name type="scientific">Sphaeroforma arctica JP610</name>
    <dbReference type="NCBI Taxonomy" id="667725"/>
    <lineage>
        <taxon>Eukaryota</taxon>
        <taxon>Ichthyosporea</taxon>
        <taxon>Ichthyophonida</taxon>
        <taxon>Sphaeroforma</taxon>
    </lineage>
</organism>
<evidence type="ECO:0000256" key="2">
    <source>
        <dbReference type="ARBA" id="ARBA00022723"/>
    </source>
</evidence>
<evidence type="ECO:0000313" key="4">
    <source>
        <dbReference type="EMBL" id="KNC81129.1"/>
    </source>
</evidence>
<dbReference type="eggNOG" id="ENOG502SR5B">
    <property type="taxonomic scope" value="Eukaryota"/>
</dbReference>
<reference evidence="4 5" key="1">
    <citation type="submission" date="2011-02" db="EMBL/GenBank/DDBJ databases">
        <title>The Genome Sequence of Sphaeroforma arctica JP610.</title>
        <authorList>
            <consortium name="The Broad Institute Genome Sequencing Platform"/>
            <person name="Russ C."/>
            <person name="Cuomo C."/>
            <person name="Young S.K."/>
            <person name="Zeng Q."/>
            <person name="Gargeya S."/>
            <person name="Alvarado L."/>
            <person name="Berlin A."/>
            <person name="Chapman S.B."/>
            <person name="Chen Z."/>
            <person name="Freedman E."/>
            <person name="Gellesch M."/>
            <person name="Goldberg J."/>
            <person name="Griggs A."/>
            <person name="Gujja S."/>
            <person name="Heilman E."/>
            <person name="Heiman D."/>
            <person name="Howarth C."/>
            <person name="Mehta T."/>
            <person name="Neiman D."/>
            <person name="Pearson M."/>
            <person name="Roberts A."/>
            <person name="Saif S."/>
            <person name="Shea T."/>
            <person name="Shenoy N."/>
            <person name="Sisk P."/>
            <person name="Stolte C."/>
            <person name="Sykes S."/>
            <person name="White J."/>
            <person name="Yandava C."/>
            <person name="Burger G."/>
            <person name="Gray M.W."/>
            <person name="Holland P.W.H."/>
            <person name="King N."/>
            <person name="Lang F.B.F."/>
            <person name="Roger A.J."/>
            <person name="Ruiz-Trillo I."/>
            <person name="Haas B."/>
            <person name="Nusbaum C."/>
            <person name="Birren B."/>
        </authorList>
    </citation>
    <scope>NUCLEOTIDE SEQUENCE [LARGE SCALE GENOMIC DNA]</scope>
    <source>
        <strain evidence="4 5">JP610</strain>
    </source>
</reference>
<feature type="domain" description="DDE Tnp4" evidence="3">
    <location>
        <begin position="11"/>
        <end position="151"/>
    </location>
</feature>
<dbReference type="InterPro" id="IPR027806">
    <property type="entry name" value="HARBI1_dom"/>
</dbReference>
<dbReference type="GeneID" id="25907032"/>
<protein>
    <recommendedName>
        <fullName evidence="3">DDE Tnp4 domain-containing protein</fullName>
    </recommendedName>
</protein>
<keyword evidence="2" id="KW-0479">Metal-binding</keyword>
<keyword evidence="5" id="KW-1185">Reference proteome</keyword>
<evidence type="ECO:0000256" key="1">
    <source>
        <dbReference type="ARBA" id="ARBA00001968"/>
    </source>
</evidence>
<dbReference type="GO" id="GO:0046872">
    <property type="term" value="F:metal ion binding"/>
    <property type="evidence" value="ECO:0007669"/>
    <property type="project" value="UniProtKB-KW"/>
</dbReference>
<dbReference type="EMBL" id="KQ242066">
    <property type="protein sequence ID" value="KNC81129.1"/>
    <property type="molecule type" value="Genomic_DNA"/>
</dbReference>
<accession>A0A0L0FWX8</accession>
<gene>
    <name evidence="4" type="ORF">SARC_06528</name>
</gene>
<evidence type="ECO:0000259" key="3">
    <source>
        <dbReference type="Pfam" id="PF13359"/>
    </source>
</evidence>
<dbReference type="AlphaFoldDB" id="A0A0L0FWX8"/>
<dbReference type="OrthoDB" id="6334128at2759"/>